<protein>
    <submittedName>
        <fullName evidence="1">Uncharacterized protein</fullName>
    </submittedName>
</protein>
<proteinExistence type="predicted"/>
<comment type="caution">
    <text evidence="1">The sequence shown here is derived from an EMBL/GenBank/DDBJ whole genome shotgun (WGS) entry which is preliminary data.</text>
</comment>
<dbReference type="RefSeq" id="WP_208250227.1">
    <property type="nucleotide sequence ID" value="NZ_JAGEPF010000032.1"/>
</dbReference>
<name>A0ABS3S4U3_9ACTN</name>
<dbReference type="Proteomes" id="UP000680206">
    <property type="component" value="Unassembled WGS sequence"/>
</dbReference>
<sequence length="76" mass="8598">MTARRLLLTLKRRGERVGAPVTVEADPDDSDWIRDHLVTFVEREGFNATRIGEFTLTIEDAPRGLPIVYATTGRTR</sequence>
<reference evidence="1 2" key="1">
    <citation type="submission" date="2021-03" db="EMBL/GenBank/DDBJ databases">
        <title>Actinomadura violae sp. nov., isolated from lichen in Thailand.</title>
        <authorList>
            <person name="Kanchanasin P."/>
            <person name="Saeng-In P."/>
            <person name="Phongsopitanun W."/>
            <person name="Yuki M."/>
            <person name="Kudo T."/>
            <person name="Ohkuma M."/>
            <person name="Tanasupawat S."/>
        </authorList>
    </citation>
    <scope>NUCLEOTIDE SEQUENCE [LARGE SCALE GENOMIC DNA]</scope>
    <source>
        <strain evidence="1 2">LCR2-06</strain>
    </source>
</reference>
<evidence type="ECO:0000313" key="2">
    <source>
        <dbReference type="Proteomes" id="UP000680206"/>
    </source>
</evidence>
<accession>A0ABS3S4U3</accession>
<keyword evidence="2" id="KW-1185">Reference proteome</keyword>
<evidence type="ECO:0000313" key="1">
    <source>
        <dbReference type="EMBL" id="MBO2464026.1"/>
    </source>
</evidence>
<gene>
    <name evidence="1" type="ORF">J4709_41300</name>
</gene>
<dbReference type="EMBL" id="JAGEPF010000032">
    <property type="protein sequence ID" value="MBO2464026.1"/>
    <property type="molecule type" value="Genomic_DNA"/>
</dbReference>
<organism evidence="1 2">
    <name type="scientific">Actinomadura violacea</name>
    <dbReference type="NCBI Taxonomy" id="2819934"/>
    <lineage>
        <taxon>Bacteria</taxon>
        <taxon>Bacillati</taxon>
        <taxon>Actinomycetota</taxon>
        <taxon>Actinomycetes</taxon>
        <taxon>Streptosporangiales</taxon>
        <taxon>Thermomonosporaceae</taxon>
        <taxon>Actinomadura</taxon>
    </lineage>
</organism>